<evidence type="ECO:0000256" key="4">
    <source>
        <dbReference type="ARBA" id="ARBA00022547"/>
    </source>
</evidence>
<keyword evidence="11" id="KW-1185">Reference proteome</keyword>
<evidence type="ECO:0000313" key="11">
    <source>
        <dbReference type="Proteomes" id="UP000054166"/>
    </source>
</evidence>
<dbReference type="EMBL" id="KN833086">
    <property type="protein sequence ID" value="KIM73295.1"/>
    <property type="molecule type" value="Genomic_DNA"/>
</dbReference>
<keyword evidence="4" id="KW-0138">CF(0)</keyword>
<keyword evidence="9" id="KW-0066">ATP synthesis</keyword>
<dbReference type="AlphaFoldDB" id="A0A0C3EL15"/>
<dbReference type="GO" id="GO:0031966">
    <property type="term" value="C:mitochondrial membrane"/>
    <property type="evidence" value="ECO:0007669"/>
    <property type="project" value="UniProtKB-SubCell"/>
</dbReference>
<evidence type="ECO:0000256" key="8">
    <source>
        <dbReference type="ARBA" id="ARBA00023136"/>
    </source>
</evidence>
<keyword evidence="7" id="KW-0496">Mitochondrion</keyword>
<dbReference type="Pfam" id="PF04718">
    <property type="entry name" value="ATP-synt_G"/>
    <property type="match status" value="1"/>
</dbReference>
<evidence type="ECO:0000256" key="1">
    <source>
        <dbReference type="ARBA" id="ARBA00004325"/>
    </source>
</evidence>
<keyword evidence="3" id="KW-0813">Transport</keyword>
<evidence type="ECO:0000256" key="7">
    <source>
        <dbReference type="ARBA" id="ARBA00023128"/>
    </source>
</evidence>
<dbReference type="InParanoid" id="A0A0C3EL15"/>
<evidence type="ECO:0000256" key="5">
    <source>
        <dbReference type="ARBA" id="ARBA00022781"/>
    </source>
</evidence>
<gene>
    <name evidence="10" type="ORF">PILCRDRAFT_829234</name>
</gene>
<dbReference type="GO" id="GO:0045259">
    <property type="term" value="C:proton-transporting ATP synthase complex"/>
    <property type="evidence" value="ECO:0007669"/>
    <property type="project" value="UniProtKB-KW"/>
</dbReference>
<organism evidence="10 11">
    <name type="scientific">Piloderma croceum (strain F 1598)</name>
    <dbReference type="NCBI Taxonomy" id="765440"/>
    <lineage>
        <taxon>Eukaryota</taxon>
        <taxon>Fungi</taxon>
        <taxon>Dikarya</taxon>
        <taxon>Basidiomycota</taxon>
        <taxon>Agaricomycotina</taxon>
        <taxon>Agaricomycetes</taxon>
        <taxon>Agaricomycetidae</taxon>
        <taxon>Atheliales</taxon>
        <taxon>Atheliaceae</taxon>
        <taxon>Piloderma</taxon>
    </lineage>
</organism>
<reference evidence="11" key="2">
    <citation type="submission" date="2015-01" db="EMBL/GenBank/DDBJ databases">
        <title>Evolutionary Origins and Diversification of the Mycorrhizal Mutualists.</title>
        <authorList>
            <consortium name="DOE Joint Genome Institute"/>
            <consortium name="Mycorrhizal Genomics Consortium"/>
            <person name="Kohler A."/>
            <person name="Kuo A."/>
            <person name="Nagy L.G."/>
            <person name="Floudas D."/>
            <person name="Copeland A."/>
            <person name="Barry K.W."/>
            <person name="Cichocki N."/>
            <person name="Veneault-Fourrey C."/>
            <person name="LaButti K."/>
            <person name="Lindquist E.A."/>
            <person name="Lipzen A."/>
            <person name="Lundell T."/>
            <person name="Morin E."/>
            <person name="Murat C."/>
            <person name="Riley R."/>
            <person name="Ohm R."/>
            <person name="Sun H."/>
            <person name="Tunlid A."/>
            <person name="Henrissat B."/>
            <person name="Grigoriev I.V."/>
            <person name="Hibbett D.S."/>
            <person name="Martin F."/>
        </authorList>
    </citation>
    <scope>NUCLEOTIDE SEQUENCE [LARGE SCALE GENOMIC DNA]</scope>
    <source>
        <strain evidence="11">F 1598</strain>
    </source>
</reference>
<dbReference type="HOGENOM" id="CLU_118199_0_0_1"/>
<dbReference type="InterPro" id="IPR006808">
    <property type="entry name" value="ATP_synth_F0_gsu_mt"/>
</dbReference>
<evidence type="ECO:0000256" key="3">
    <source>
        <dbReference type="ARBA" id="ARBA00022448"/>
    </source>
</evidence>
<proteinExistence type="inferred from homology"/>
<dbReference type="Proteomes" id="UP000054166">
    <property type="component" value="Unassembled WGS sequence"/>
</dbReference>
<name>A0A0C3EL15_PILCF</name>
<evidence type="ECO:0008006" key="12">
    <source>
        <dbReference type="Google" id="ProtNLM"/>
    </source>
</evidence>
<evidence type="ECO:0000256" key="6">
    <source>
        <dbReference type="ARBA" id="ARBA00023065"/>
    </source>
</evidence>
<dbReference type="FunCoup" id="A0A0C3EL15">
    <property type="interactions" value="1"/>
</dbReference>
<evidence type="ECO:0000256" key="2">
    <source>
        <dbReference type="ARBA" id="ARBA00005699"/>
    </source>
</evidence>
<protein>
    <recommendedName>
        <fullName evidence="12">ATP synthase subunit</fullName>
    </recommendedName>
</protein>
<accession>A0A0C3EL15</accession>
<comment type="similarity">
    <text evidence="2">Belongs to the ATPase g subunit family.</text>
</comment>
<sequence>MMRHPFTTAFRPFLRQSAGRRFASTNTEGAQKKAQDALGSVQKNAERAWETAKKALGPLGEKAGNMLGSYRQPLMYNLSVTRELLKQVYIAERLQPPTSLSTIQSAYSTIWARASNPEYWREAAKNGELARVGVYAIEAYGIFKIGEIFGRRSLIGYNLH</sequence>
<dbReference type="GO" id="GO:0015986">
    <property type="term" value="P:proton motive force-driven ATP synthesis"/>
    <property type="evidence" value="ECO:0007669"/>
    <property type="project" value="InterPro"/>
</dbReference>
<keyword evidence="6" id="KW-0406">Ion transport</keyword>
<comment type="subcellular location">
    <subcellularLocation>
        <location evidence="1">Mitochondrion membrane</location>
    </subcellularLocation>
</comment>
<dbReference type="GO" id="GO:0015078">
    <property type="term" value="F:proton transmembrane transporter activity"/>
    <property type="evidence" value="ECO:0007669"/>
    <property type="project" value="InterPro"/>
</dbReference>
<evidence type="ECO:0000256" key="9">
    <source>
        <dbReference type="ARBA" id="ARBA00023310"/>
    </source>
</evidence>
<reference evidence="10 11" key="1">
    <citation type="submission" date="2014-04" db="EMBL/GenBank/DDBJ databases">
        <authorList>
            <consortium name="DOE Joint Genome Institute"/>
            <person name="Kuo A."/>
            <person name="Tarkka M."/>
            <person name="Buscot F."/>
            <person name="Kohler A."/>
            <person name="Nagy L.G."/>
            <person name="Floudas D."/>
            <person name="Copeland A."/>
            <person name="Barry K.W."/>
            <person name="Cichocki N."/>
            <person name="Veneault-Fourrey C."/>
            <person name="LaButti K."/>
            <person name="Lindquist E.A."/>
            <person name="Lipzen A."/>
            <person name="Lundell T."/>
            <person name="Morin E."/>
            <person name="Murat C."/>
            <person name="Sun H."/>
            <person name="Tunlid A."/>
            <person name="Henrissat B."/>
            <person name="Grigoriev I.V."/>
            <person name="Hibbett D.S."/>
            <person name="Martin F."/>
            <person name="Nordberg H.P."/>
            <person name="Cantor M.N."/>
            <person name="Hua S.X."/>
        </authorList>
    </citation>
    <scope>NUCLEOTIDE SEQUENCE [LARGE SCALE GENOMIC DNA]</scope>
    <source>
        <strain evidence="10 11">F 1598</strain>
    </source>
</reference>
<evidence type="ECO:0000313" key="10">
    <source>
        <dbReference type="EMBL" id="KIM73295.1"/>
    </source>
</evidence>
<keyword evidence="5" id="KW-0375">Hydrogen ion transport</keyword>
<dbReference type="OrthoDB" id="437at2759"/>
<keyword evidence="8" id="KW-0472">Membrane</keyword>
<dbReference type="STRING" id="765440.A0A0C3EL15"/>